<organism evidence="1 2">
    <name type="scientific">Pseudomonas phage vB_PaeM_PA5oct</name>
    <dbReference type="NCBI Taxonomy" id="2163605"/>
    <lineage>
        <taxon>Viruses</taxon>
        <taxon>Duplodnaviria</taxon>
        <taxon>Heunggongvirae</taxon>
        <taxon>Uroviricota</taxon>
        <taxon>Caudoviricetes</taxon>
        <taxon>Arenbergviridae</taxon>
        <taxon>Wroclawvirus</taxon>
        <taxon>Wroclawvirus PA5oct</taxon>
    </lineage>
</organism>
<evidence type="ECO:0000313" key="2">
    <source>
        <dbReference type="Proteomes" id="UP000316733"/>
    </source>
</evidence>
<dbReference type="EMBL" id="MK797984">
    <property type="protein sequence ID" value="QCG76256.1"/>
    <property type="molecule type" value="Genomic_DNA"/>
</dbReference>
<keyword evidence="2" id="KW-1185">Reference proteome</keyword>
<accession>A0A4Y5JU95</accession>
<sequence>MIYSSHANIFRSVANSLILEIYKINISLEKMIDDGHGDILDRQVVCRKGTWFSKNYYIISSSAKELVSLSPAFIEISNITVSAYTSGALKNNPLSKMKGFDKYMHNVGDALTAINSSKLANKLFKSIEEQNIIVAKGREEYALSQSLIKENCHTNKGMQYKQLEEIINTYIRQLPEHLQHEARNRIRKSDKKLKSLISYAQEHNITFI</sequence>
<evidence type="ECO:0000313" key="1">
    <source>
        <dbReference type="EMBL" id="QCG76256.1"/>
    </source>
</evidence>
<protein>
    <submittedName>
        <fullName evidence="1">Uncharacterized protein</fullName>
    </submittedName>
</protein>
<gene>
    <name evidence="1" type="ORF">EST35_0376</name>
</gene>
<name>A0A4Y5JU95_9CAUD</name>
<proteinExistence type="predicted"/>
<dbReference type="Proteomes" id="UP000316733">
    <property type="component" value="Segment"/>
</dbReference>
<reference evidence="2" key="1">
    <citation type="journal article" date="2020" name="bioRxiv">
        <title>Integrative omics analysis of Pseudomonas aeruginosa virus PA5oct highlights the molecular complexity of jumbo phages.</title>
        <authorList>
            <person name="Lood C."/>
            <person name="Danis-Wlodarczyk K."/>
            <person name="Blasdel B.G."/>
            <person name="Jang H.B."/>
            <person name="Vandenheuvel D."/>
            <person name="Briers Y."/>
            <person name="Noben J.-P."/>
            <person name="van Noort V."/>
            <person name="Drulis-Kawa Z."/>
            <person name="Lavigne R."/>
        </authorList>
    </citation>
    <scope>NUCLEOTIDE SEQUENCE [LARGE SCALE GENOMIC DNA]</scope>
</reference>